<dbReference type="CDD" id="cd07249">
    <property type="entry name" value="MMCE"/>
    <property type="match status" value="1"/>
</dbReference>
<dbReference type="Gene3D" id="3.10.180.10">
    <property type="entry name" value="2,3-Dihydroxybiphenyl 1,2-Dioxygenase, domain 1"/>
    <property type="match status" value="1"/>
</dbReference>
<dbReference type="GO" id="GO:0004493">
    <property type="term" value="F:methylmalonyl-CoA epimerase activity"/>
    <property type="evidence" value="ECO:0007669"/>
    <property type="project" value="UniProtKB-EC"/>
</dbReference>
<dbReference type="PANTHER" id="PTHR43048">
    <property type="entry name" value="METHYLMALONYL-COA EPIMERASE"/>
    <property type="match status" value="1"/>
</dbReference>
<dbReference type="InterPro" id="IPR037523">
    <property type="entry name" value="VOC_core"/>
</dbReference>
<organism evidence="1 2">
    <name type="scientific">Aureococcus anophagefferens</name>
    <name type="common">Harmful bloom alga</name>
    <dbReference type="NCBI Taxonomy" id="44056"/>
    <lineage>
        <taxon>Eukaryota</taxon>
        <taxon>Sar</taxon>
        <taxon>Stramenopiles</taxon>
        <taxon>Ochrophyta</taxon>
        <taxon>Pelagophyceae</taxon>
        <taxon>Pelagomonadales</taxon>
        <taxon>Pelagomonadaceae</taxon>
        <taxon>Aureococcus</taxon>
    </lineage>
</organism>
<dbReference type="GO" id="GO:0046491">
    <property type="term" value="P:L-methylmalonyl-CoA metabolic process"/>
    <property type="evidence" value="ECO:0007669"/>
    <property type="project" value="TreeGrafter"/>
</dbReference>
<dbReference type="NCBIfam" id="TIGR03081">
    <property type="entry name" value="metmalonyl_epim"/>
    <property type="match status" value="1"/>
</dbReference>
<name>A0ABR1FMV2_AURAN</name>
<dbReference type="Proteomes" id="UP001363151">
    <property type="component" value="Unassembled WGS sequence"/>
</dbReference>
<evidence type="ECO:0000313" key="2">
    <source>
        <dbReference type="Proteomes" id="UP001363151"/>
    </source>
</evidence>
<accession>A0ABR1FMV2</accession>
<evidence type="ECO:0000313" key="1">
    <source>
        <dbReference type="EMBL" id="KAK7233681.1"/>
    </source>
</evidence>
<protein>
    <submittedName>
        <fullName evidence="1">Lactoylglutathione lyase</fullName>
    </submittedName>
</protein>
<dbReference type="InterPro" id="IPR029068">
    <property type="entry name" value="Glyas_Bleomycin-R_OHBP_Dase"/>
</dbReference>
<sequence>MASIAASARRAAARCAFRAPARNNVAALRGLATFQLGRLNHVALAVPDIEEASAMWRDALGASVSELQALPDHGVTVCFVDAGNTHVELLEPLGDASPIAAFLAKSPSGGLHHLCHEVDDVEAAMADLKARGVRLLSEEPKIGAHGVPVVFLHPKDTNGVLVELQQAIPAEDS</sequence>
<proteinExistence type="predicted"/>
<keyword evidence="1" id="KW-0456">Lyase</keyword>
<dbReference type="PANTHER" id="PTHR43048:SF3">
    <property type="entry name" value="METHYLMALONYL-COA EPIMERASE, MITOCHONDRIAL"/>
    <property type="match status" value="1"/>
</dbReference>
<keyword evidence="2" id="KW-1185">Reference proteome</keyword>
<gene>
    <name evidence="1" type="ORF">SO694_00106056</name>
</gene>
<dbReference type="EMBL" id="JBBJCI010000357">
    <property type="protein sequence ID" value="KAK7233681.1"/>
    <property type="molecule type" value="Genomic_DNA"/>
</dbReference>
<comment type="caution">
    <text evidence="1">The sequence shown here is derived from an EMBL/GenBank/DDBJ whole genome shotgun (WGS) entry which is preliminary data.</text>
</comment>
<dbReference type="InterPro" id="IPR051785">
    <property type="entry name" value="MMCE/EMCE_epimerase"/>
</dbReference>
<dbReference type="SUPFAM" id="SSF54593">
    <property type="entry name" value="Glyoxalase/Bleomycin resistance protein/Dihydroxybiphenyl dioxygenase"/>
    <property type="match status" value="1"/>
</dbReference>
<dbReference type="GO" id="GO:0016829">
    <property type="term" value="F:lyase activity"/>
    <property type="evidence" value="ECO:0007669"/>
    <property type="project" value="UniProtKB-KW"/>
</dbReference>
<dbReference type="Pfam" id="PF13669">
    <property type="entry name" value="Glyoxalase_4"/>
    <property type="match status" value="1"/>
</dbReference>
<dbReference type="InterPro" id="IPR017515">
    <property type="entry name" value="MeMalonyl-CoA_epimerase"/>
</dbReference>
<dbReference type="KEGG" id="aaf:AURANDRAFT_21315"/>
<reference evidence="1 2" key="1">
    <citation type="submission" date="2024-03" db="EMBL/GenBank/DDBJ databases">
        <title>Aureococcus anophagefferens CCMP1851 and Kratosvirus quantuckense: Draft genome of a second virus-susceptible host strain in the model system.</title>
        <authorList>
            <person name="Chase E."/>
            <person name="Truchon A.R."/>
            <person name="Schepens W."/>
            <person name="Wilhelm S.W."/>
        </authorList>
    </citation>
    <scope>NUCLEOTIDE SEQUENCE [LARGE SCALE GENOMIC DNA]</scope>
    <source>
        <strain evidence="1 2">CCMP1851</strain>
    </source>
</reference>
<dbReference type="PROSITE" id="PS51819">
    <property type="entry name" value="VOC"/>
    <property type="match status" value="1"/>
</dbReference>
<dbReference type="GO" id="GO:0046872">
    <property type="term" value="F:metal ion binding"/>
    <property type="evidence" value="ECO:0007669"/>
    <property type="project" value="UniProtKB-KW"/>
</dbReference>